<evidence type="ECO:0000313" key="2">
    <source>
        <dbReference type="EMBL" id="NEN22608.1"/>
    </source>
</evidence>
<dbReference type="AlphaFoldDB" id="A0A7K3WM62"/>
<feature type="chain" id="PRO_5029890926" evidence="1">
    <location>
        <begin position="26"/>
        <end position="70"/>
    </location>
</feature>
<reference evidence="2 3" key="1">
    <citation type="submission" date="2020-02" db="EMBL/GenBank/DDBJ databases">
        <title>Out from the shadows clarifying the taxonomy of the family Cryomorphaceae and related taxa by utilizing the GTDB taxonomic framework.</title>
        <authorList>
            <person name="Bowman J.P."/>
        </authorList>
    </citation>
    <scope>NUCLEOTIDE SEQUENCE [LARGE SCALE GENOMIC DNA]</scope>
    <source>
        <strain evidence="2 3">QSSC 1-22</strain>
    </source>
</reference>
<evidence type="ECO:0000313" key="3">
    <source>
        <dbReference type="Proteomes" id="UP000486602"/>
    </source>
</evidence>
<sequence length="70" mass="7597">MKKIVSVILWSLALALCSCSKTVYIASEQHITVIDKKGQTKKNPTENGGEAQFHAPHCVWQSGATLGGER</sequence>
<dbReference type="Proteomes" id="UP000486602">
    <property type="component" value="Unassembled WGS sequence"/>
</dbReference>
<gene>
    <name evidence="2" type="ORF">G3O08_03700</name>
</gene>
<feature type="signal peptide" evidence="1">
    <location>
        <begin position="1"/>
        <end position="25"/>
    </location>
</feature>
<evidence type="ECO:0000256" key="1">
    <source>
        <dbReference type="SAM" id="SignalP"/>
    </source>
</evidence>
<organism evidence="2 3">
    <name type="scientific">Cryomorpha ignava</name>
    <dbReference type="NCBI Taxonomy" id="101383"/>
    <lineage>
        <taxon>Bacteria</taxon>
        <taxon>Pseudomonadati</taxon>
        <taxon>Bacteroidota</taxon>
        <taxon>Flavobacteriia</taxon>
        <taxon>Flavobacteriales</taxon>
        <taxon>Cryomorphaceae</taxon>
        <taxon>Cryomorpha</taxon>
    </lineage>
</organism>
<name>A0A7K3WM62_9FLAO</name>
<keyword evidence="3" id="KW-1185">Reference proteome</keyword>
<dbReference type="PROSITE" id="PS51257">
    <property type="entry name" value="PROKAR_LIPOPROTEIN"/>
    <property type="match status" value="1"/>
</dbReference>
<proteinExistence type="predicted"/>
<keyword evidence="1" id="KW-0732">Signal</keyword>
<accession>A0A7K3WM62</accession>
<protein>
    <submittedName>
        <fullName evidence="2">Uncharacterized protein</fullName>
    </submittedName>
</protein>
<dbReference type="EMBL" id="JAAGVY010000004">
    <property type="protein sequence ID" value="NEN22608.1"/>
    <property type="molecule type" value="Genomic_DNA"/>
</dbReference>
<dbReference type="RefSeq" id="WP_163283333.1">
    <property type="nucleotide sequence ID" value="NZ_JAAGVY010000004.1"/>
</dbReference>
<comment type="caution">
    <text evidence="2">The sequence shown here is derived from an EMBL/GenBank/DDBJ whole genome shotgun (WGS) entry which is preliminary data.</text>
</comment>